<dbReference type="InterPro" id="IPR036291">
    <property type="entry name" value="NAD(P)-bd_dom_sf"/>
</dbReference>
<dbReference type="FunFam" id="3.40.50.720:FF:000024">
    <property type="entry name" value="Probable ATP-citrate synthase"/>
    <property type="match status" value="1"/>
</dbReference>
<gene>
    <name evidence="22" type="ORF">EB796_023309</name>
</gene>
<dbReference type="FunFam" id="3.40.50.261:FF:000003">
    <property type="entry name" value="ATP-citrate synthase subunit"/>
    <property type="match status" value="1"/>
</dbReference>
<evidence type="ECO:0000256" key="7">
    <source>
        <dbReference type="ARBA" id="ARBA00022516"/>
    </source>
</evidence>
<dbReference type="OrthoDB" id="3261737at2759"/>
<evidence type="ECO:0000256" key="12">
    <source>
        <dbReference type="ARBA" id="ARBA00022840"/>
    </source>
</evidence>
<keyword evidence="23" id="KW-1185">Reference proteome</keyword>
<keyword evidence="14" id="KW-0443">Lipid metabolism</keyword>
<evidence type="ECO:0000259" key="20">
    <source>
        <dbReference type="Pfam" id="PF02629"/>
    </source>
</evidence>
<evidence type="ECO:0000313" key="22">
    <source>
        <dbReference type="EMBL" id="KAF6018373.1"/>
    </source>
</evidence>
<feature type="compositionally biased region" description="Polar residues" evidence="18">
    <location>
        <begin position="176"/>
        <end position="193"/>
    </location>
</feature>
<evidence type="ECO:0000256" key="2">
    <source>
        <dbReference type="ARBA" id="ARBA00005899"/>
    </source>
</evidence>
<keyword evidence="10" id="KW-0479">Metal-binding</keyword>
<keyword evidence="6" id="KW-0963">Cytoplasm</keyword>
<evidence type="ECO:0000259" key="21">
    <source>
        <dbReference type="Pfam" id="PF16114"/>
    </source>
</evidence>
<evidence type="ECO:0000313" key="23">
    <source>
        <dbReference type="Proteomes" id="UP000593567"/>
    </source>
</evidence>
<dbReference type="PANTHER" id="PTHR23118">
    <property type="entry name" value="ATP-CITRATE SYNTHASE"/>
    <property type="match status" value="1"/>
</dbReference>
<dbReference type="SUPFAM" id="SSF52210">
    <property type="entry name" value="Succinyl-CoA synthetase domains"/>
    <property type="match status" value="1"/>
</dbReference>
<dbReference type="FunFam" id="1.10.580.10:FF:000009">
    <property type="entry name" value="ATP-citrate synthase"/>
    <property type="match status" value="1"/>
</dbReference>
<dbReference type="Pfam" id="PF00549">
    <property type="entry name" value="Ligase_CoA"/>
    <property type="match status" value="1"/>
</dbReference>
<dbReference type="GO" id="GO:0006085">
    <property type="term" value="P:acetyl-CoA biosynthetic process"/>
    <property type="evidence" value="ECO:0007669"/>
    <property type="project" value="TreeGrafter"/>
</dbReference>
<dbReference type="InterPro" id="IPR017440">
    <property type="entry name" value="Cit_synth/succinyl-CoA_lig_AS"/>
</dbReference>
<dbReference type="PROSITE" id="PS00399">
    <property type="entry name" value="SUCCINYL_COA_LIG_2"/>
    <property type="match status" value="1"/>
</dbReference>
<dbReference type="GO" id="GO:0006633">
    <property type="term" value="P:fatty acid biosynthetic process"/>
    <property type="evidence" value="ECO:0007669"/>
    <property type="project" value="TreeGrafter"/>
</dbReference>
<evidence type="ECO:0000256" key="17">
    <source>
        <dbReference type="ARBA" id="ARBA00093367"/>
    </source>
</evidence>
<dbReference type="GO" id="GO:0003878">
    <property type="term" value="F:ATP citrate synthase activity"/>
    <property type="evidence" value="ECO:0007669"/>
    <property type="project" value="UniProtKB-EC"/>
</dbReference>
<evidence type="ECO:0000256" key="11">
    <source>
        <dbReference type="ARBA" id="ARBA00022741"/>
    </source>
</evidence>
<dbReference type="Pfam" id="PF00285">
    <property type="entry name" value="Citrate_synt"/>
    <property type="match status" value="1"/>
</dbReference>
<dbReference type="Gene3D" id="3.40.50.720">
    <property type="entry name" value="NAD(P)-binding Rossmann-like Domain"/>
    <property type="match status" value="1"/>
</dbReference>
<dbReference type="EMBL" id="VXIV02003314">
    <property type="protein sequence ID" value="KAF6018373.1"/>
    <property type="molecule type" value="Genomic_DNA"/>
</dbReference>
<dbReference type="InterPro" id="IPR003781">
    <property type="entry name" value="CoA-bd"/>
</dbReference>
<keyword evidence="12" id="KW-0067">ATP-binding</keyword>
<dbReference type="SUPFAM" id="SSF48256">
    <property type="entry name" value="Citrate synthase"/>
    <property type="match status" value="1"/>
</dbReference>
<dbReference type="InterPro" id="IPR033847">
    <property type="entry name" value="Citrt_syn/SCS-alpha_CS"/>
</dbReference>
<evidence type="ECO:0000256" key="9">
    <source>
        <dbReference type="ARBA" id="ARBA00022679"/>
    </source>
</evidence>
<keyword evidence="11" id="KW-0547">Nucleotide-binding</keyword>
<protein>
    <recommendedName>
        <fullName evidence="5">ATP citrate synthase</fullName>
        <ecNumber evidence="5">2.3.3.8</ecNumber>
    </recommendedName>
    <alternativeName>
        <fullName evidence="15">ATP-citrate (pro-S-)-lyase</fullName>
    </alternativeName>
    <alternativeName>
        <fullName evidence="16">Citrate cleavage enzyme</fullName>
    </alternativeName>
</protein>
<dbReference type="FunFam" id="3.40.50.261:FF:000004">
    <property type="entry name" value="ATP-citrate synthase subunit"/>
    <property type="match status" value="1"/>
</dbReference>
<feature type="domain" description="ATP-citrate synthase citrate-binding" evidence="21">
    <location>
        <begin position="1"/>
        <end position="144"/>
    </location>
</feature>
<dbReference type="InterPro" id="IPR016143">
    <property type="entry name" value="Citrate_synth-like_sm_a-sub"/>
</dbReference>
<evidence type="ECO:0000256" key="15">
    <source>
        <dbReference type="ARBA" id="ARBA00030151"/>
    </source>
</evidence>
<dbReference type="Gene3D" id="1.10.230.10">
    <property type="entry name" value="Cytochrome P450-Terp, domain 2"/>
    <property type="match status" value="1"/>
</dbReference>
<comment type="subunit">
    <text evidence="4">Homotetramer.</text>
</comment>
<evidence type="ECO:0000256" key="16">
    <source>
        <dbReference type="ARBA" id="ARBA00030982"/>
    </source>
</evidence>
<evidence type="ECO:0000256" key="4">
    <source>
        <dbReference type="ARBA" id="ARBA00011881"/>
    </source>
</evidence>
<evidence type="ECO:0000256" key="5">
    <source>
        <dbReference type="ARBA" id="ARBA00012639"/>
    </source>
</evidence>
<comment type="similarity">
    <text evidence="2">In the C-terminal section; belongs to the succinate/malate CoA ligase alpha subunit family.</text>
</comment>
<dbReference type="Proteomes" id="UP000593567">
    <property type="component" value="Unassembled WGS sequence"/>
</dbReference>
<dbReference type="GO" id="GO:0046872">
    <property type="term" value="F:metal ion binding"/>
    <property type="evidence" value="ECO:0007669"/>
    <property type="project" value="UniProtKB-KW"/>
</dbReference>
<evidence type="ECO:0000259" key="19">
    <source>
        <dbReference type="Pfam" id="PF00549"/>
    </source>
</evidence>
<keyword evidence="9" id="KW-0808">Transferase</keyword>
<dbReference type="PROSITE" id="PS01216">
    <property type="entry name" value="SUCCINYL_COA_LIG_1"/>
    <property type="match status" value="1"/>
</dbReference>
<dbReference type="FunFam" id="1.10.230.10:FF:000004">
    <property type="entry name" value="ATP-citrate synthase"/>
    <property type="match status" value="1"/>
</dbReference>
<comment type="similarity">
    <text evidence="3">In the N-terminal section; belongs to the succinate/malate CoA ligase beta subunit family.</text>
</comment>
<evidence type="ECO:0000256" key="18">
    <source>
        <dbReference type="SAM" id="MobiDB-lite"/>
    </source>
</evidence>
<evidence type="ECO:0000256" key="3">
    <source>
        <dbReference type="ARBA" id="ARBA00010719"/>
    </source>
</evidence>
<dbReference type="InterPro" id="IPR032263">
    <property type="entry name" value="Citrate-bd"/>
</dbReference>
<evidence type="ECO:0000256" key="1">
    <source>
        <dbReference type="ARBA" id="ARBA00004496"/>
    </source>
</evidence>
<dbReference type="Pfam" id="PF16114">
    <property type="entry name" value="Citrate_bind"/>
    <property type="match status" value="1"/>
</dbReference>
<dbReference type="GO" id="GO:0005524">
    <property type="term" value="F:ATP binding"/>
    <property type="evidence" value="ECO:0007669"/>
    <property type="project" value="UniProtKB-KW"/>
</dbReference>
<evidence type="ECO:0000256" key="14">
    <source>
        <dbReference type="ARBA" id="ARBA00023098"/>
    </source>
</evidence>
<dbReference type="EC" id="2.3.3.8" evidence="5"/>
<evidence type="ECO:0000256" key="6">
    <source>
        <dbReference type="ARBA" id="ARBA00022490"/>
    </source>
</evidence>
<dbReference type="Pfam" id="PF02629">
    <property type="entry name" value="CoA_binding"/>
    <property type="match status" value="1"/>
</dbReference>
<keyword evidence="7" id="KW-0444">Lipid biosynthesis</keyword>
<comment type="function">
    <text evidence="17">Catalyzes the cleavage of citrate into oxaloacetate and acetyl-CoA, the latter serving as common substrate in multiple biochemical reactions in protein, carbohydrate and lipid metabolism.</text>
</comment>
<comment type="caution">
    <text evidence="22">The sequence shown here is derived from an EMBL/GenBank/DDBJ whole genome shotgun (WGS) entry which is preliminary data.</text>
</comment>
<keyword evidence="13" id="KW-0460">Magnesium</keyword>
<dbReference type="GO" id="GO:0005829">
    <property type="term" value="C:cytosol"/>
    <property type="evidence" value="ECO:0007669"/>
    <property type="project" value="TreeGrafter"/>
</dbReference>
<comment type="subcellular location">
    <subcellularLocation>
        <location evidence="1">Cytoplasm</location>
    </subcellularLocation>
</comment>
<dbReference type="InterPro" id="IPR036969">
    <property type="entry name" value="Citrate_synthase_sf"/>
</dbReference>
<evidence type="ECO:0000256" key="13">
    <source>
        <dbReference type="ARBA" id="ARBA00022842"/>
    </source>
</evidence>
<dbReference type="CDD" id="cd06100">
    <property type="entry name" value="CCL_ACL-C"/>
    <property type="match status" value="1"/>
</dbReference>
<accession>A0A7J7IWT4</accession>
<feature type="domain" description="ATP-citrate synthase/succinyl-CoA ligase C-terminal" evidence="19">
    <location>
        <begin position="377"/>
        <end position="501"/>
    </location>
</feature>
<reference evidence="22" key="1">
    <citation type="submission" date="2020-06" db="EMBL/GenBank/DDBJ databases">
        <title>Draft genome of Bugula neritina, a colonial animal packing powerful symbionts and potential medicines.</title>
        <authorList>
            <person name="Rayko M."/>
        </authorList>
    </citation>
    <scope>NUCLEOTIDE SEQUENCE [LARGE SCALE GENOMIC DNA]</scope>
    <source>
        <strain evidence="22">Kwan_BN1</strain>
    </source>
</reference>
<dbReference type="InterPro" id="IPR005811">
    <property type="entry name" value="SUCC_ACL_C"/>
</dbReference>
<evidence type="ECO:0000256" key="8">
    <source>
        <dbReference type="ARBA" id="ARBA00022553"/>
    </source>
</evidence>
<dbReference type="AlphaFoldDB" id="A0A7J7IWT4"/>
<organism evidence="22 23">
    <name type="scientific">Bugula neritina</name>
    <name type="common">Brown bryozoan</name>
    <name type="synonym">Sertularia neritina</name>
    <dbReference type="NCBI Taxonomy" id="10212"/>
    <lineage>
        <taxon>Eukaryota</taxon>
        <taxon>Metazoa</taxon>
        <taxon>Spiralia</taxon>
        <taxon>Lophotrochozoa</taxon>
        <taxon>Bryozoa</taxon>
        <taxon>Gymnolaemata</taxon>
        <taxon>Cheilostomatida</taxon>
        <taxon>Flustrina</taxon>
        <taxon>Buguloidea</taxon>
        <taxon>Bugulidae</taxon>
        <taxon>Bugula</taxon>
    </lineage>
</organism>
<keyword evidence="8" id="KW-0597">Phosphoprotein</keyword>
<dbReference type="InterPro" id="IPR002020">
    <property type="entry name" value="Citrate_synthase"/>
</dbReference>
<dbReference type="PANTHER" id="PTHR23118:SF42">
    <property type="entry name" value="ATP-CITRATE SYNTHASE"/>
    <property type="match status" value="1"/>
</dbReference>
<dbReference type="SUPFAM" id="SSF51735">
    <property type="entry name" value="NAD(P)-binding Rossmann-fold domains"/>
    <property type="match status" value="1"/>
</dbReference>
<feature type="region of interest" description="Disordered" evidence="18">
    <location>
        <begin position="157"/>
        <end position="207"/>
    </location>
</feature>
<dbReference type="Gene3D" id="3.40.50.261">
    <property type="entry name" value="Succinyl-CoA synthetase domains"/>
    <property type="match status" value="2"/>
</dbReference>
<feature type="domain" description="CoA-binding" evidence="20">
    <location>
        <begin position="212"/>
        <end position="317"/>
    </location>
</feature>
<name>A0A7J7IWT4_BUGNE</name>
<sequence length="817" mass="88926">MVAGGGASVIYADTICDMGGASELANYGEYSGAPSETQTYEYAKTLLSLMTSSSKHPDGKVLIIGGGIANFTNVAATFKGIVKALREYQQLLKDHQVKIYVRRAGPNYQEGLRVMREVGQTLGLPLEVFGPETHMTAIVGMALGKEQRVQRVTVPTASHHHTHTTANFLLPDSHDTPQNAPAKNLGSPLSSRKQSMEEGAAKASSTSSLFTNKTQAIVWGMQNRAVQGMLDFDHVCSRKTPSVVAMTYPLIGDHKQKFYWGHKEILVPIYKQMADAMNKHPEASVLVNFASLRSAYDSTMEALQFPQIKCIAIIAEGIPENKTREILRAAHEKGVSIIGPATVGGIKPGCLKIGNTGGMMDNILASKLYRPGSVAYVSRSGGMSNELNNIISHNTDGVFEGVAIGGDRYPGSTFMDHVLRYEAEPDVKIIIVLGEVGGREEYDICEGIRSGRITKRMVCWCIGTCASMFTSDVQFGHAGASANAENETAAAKNKALKLAGAAVPDSFNDLGDVIRDIYTELVGKGDIVEKPEVTPPTVPMDFNWARELGLIRKPASFMTSICDERGQELLYAGIPITDIFKDDLGIGGVLGLLWFQRRLPAYATKFIEMILMVTADHGPAVSGAHNTIVCARAGKDLVSSLTSGLLTIGDRFGGALDDAAKQFSEALDTGMIPMEFVNSMRKKGQLIMGIGHRVKSINNPDKRVQILKEYVKDSFPATPLLDYALEVEKITTSKKPNLILNVDGFVAVSMVDFLRNSGLFTREEATELIENGVLNGLFVLGRSMGFIGHYLDQRRLKQGLYRHPWDDISYVMPEQNM</sequence>
<evidence type="ECO:0000256" key="10">
    <source>
        <dbReference type="ARBA" id="ARBA00022723"/>
    </source>
</evidence>
<dbReference type="InterPro" id="IPR016102">
    <property type="entry name" value="Succinyl-CoA_synth-like"/>
</dbReference>
<proteinExistence type="inferred from homology"/>